<dbReference type="GO" id="GO:0016747">
    <property type="term" value="F:acyltransferase activity, transferring groups other than amino-acyl groups"/>
    <property type="evidence" value="ECO:0007669"/>
    <property type="project" value="InterPro"/>
</dbReference>
<dbReference type="Pfam" id="PF13302">
    <property type="entry name" value="Acetyltransf_3"/>
    <property type="match status" value="1"/>
</dbReference>
<feature type="domain" description="N-acetyltransferase" evidence="1">
    <location>
        <begin position="7"/>
        <end position="171"/>
    </location>
</feature>
<proteinExistence type="predicted"/>
<evidence type="ECO:0000313" key="3">
    <source>
        <dbReference type="Proteomes" id="UP000243799"/>
    </source>
</evidence>
<keyword evidence="3" id="KW-1185">Reference proteome</keyword>
<organism evidence="2 3">
    <name type="scientific">Amycolatopsis marina</name>
    <dbReference type="NCBI Taxonomy" id="490629"/>
    <lineage>
        <taxon>Bacteria</taxon>
        <taxon>Bacillati</taxon>
        <taxon>Actinomycetota</taxon>
        <taxon>Actinomycetes</taxon>
        <taxon>Pseudonocardiales</taxon>
        <taxon>Pseudonocardiaceae</taxon>
        <taxon>Amycolatopsis</taxon>
    </lineage>
</organism>
<dbReference type="Gene3D" id="3.40.630.30">
    <property type="match status" value="1"/>
</dbReference>
<dbReference type="Proteomes" id="UP000243799">
    <property type="component" value="Unassembled WGS sequence"/>
</dbReference>
<dbReference type="PROSITE" id="PS51186">
    <property type="entry name" value="GNAT"/>
    <property type="match status" value="1"/>
</dbReference>
<dbReference type="OrthoDB" id="9814648at2"/>
<protein>
    <submittedName>
        <fullName evidence="2">Protein N-acetyltransferase, RimJ/RimL family</fullName>
    </submittedName>
</protein>
<sequence length="175" mass="20009">MLTGEFVRLRAVEPSDAESLLRWNDDPDVSRWMINDYPMSLAQTVRRCEERPRNTYGELTLCIETLAEGRAIGIVGLSGAEPESGRAELDIYIGEPDFRGGGYGTDATRVICRYGFDSMRLHRISLWVVAENIAARRVYEKLGFVEEGRQRESFRRDGRWHDHILMGLLEGELVE</sequence>
<reference evidence="3" key="1">
    <citation type="submission" date="2016-10" db="EMBL/GenBank/DDBJ databases">
        <authorList>
            <person name="Varghese N."/>
            <person name="Submissions S."/>
        </authorList>
    </citation>
    <scope>NUCLEOTIDE SEQUENCE [LARGE SCALE GENOMIC DNA]</scope>
    <source>
        <strain evidence="3">CGMCC 4.3568</strain>
    </source>
</reference>
<dbReference type="PANTHER" id="PTHR43415">
    <property type="entry name" value="SPERMIDINE N(1)-ACETYLTRANSFERASE"/>
    <property type="match status" value="1"/>
</dbReference>
<gene>
    <name evidence="2" type="ORF">SAMN05216266_101219</name>
</gene>
<evidence type="ECO:0000313" key="2">
    <source>
        <dbReference type="EMBL" id="SFA75152.1"/>
    </source>
</evidence>
<dbReference type="PANTHER" id="PTHR43415:SF3">
    <property type="entry name" value="GNAT-FAMILY ACETYLTRANSFERASE"/>
    <property type="match status" value="1"/>
</dbReference>
<dbReference type="STRING" id="490629.SAMN05216266_101219"/>
<evidence type="ECO:0000259" key="1">
    <source>
        <dbReference type="PROSITE" id="PS51186"/>
    </source>
</evidence>
<dbReference type="EMBL" id="FOKG01000001">
    <property type="protein sequence ID" value="SFA75152.1"/>
    <property type="molecule type" value="Genomic_DNA"/>
</dbReference>
<dbReference type="AlphaFoldDB" id="A0A1I0VFU2"/>
<dbReference type="SUPFAM" id="SSF55729">
    <property type="entry name" value="Acyl-CoA N-acyltransferases (Nat)"/>
    <property type="match status" value="1"/>
</dbReference>
<dbReference type="InterPro" id="IPR016181">
    <property type="entry name" value="Acyl_CoA_acyltransferase"/>
</dbReference>
<dbReference type="RefSeq" id="WP_091668092.1">
    <property type="nucleotide sequence ID" value="NZ_FOKG01000001.1"/>
</dbReference>
<name>A0A1I0VFU2_9PSEU</name>
<accession>A0A1I0VFU2</accession>
<keyword evidence="2" id="KW-0808">Transferase</keyword>
<dbReference type="InterPro" id="IPR000182">
    <property type="entry name" value="GNAT_dom"/>
</dbReference>